<organism evidence="2 3">
    <name type="scientific">Pseudidiomarina aestuarii</name>
    <dbReference type="NCBI Taxonomy" id="624146"/>
    <lineage>
        <taxon>Bacteria</taxon>
        <taxon>Pseudomonadati</taxon>
        <taxon>Pseudomonadota</taxon>
        <taxon>Gammaproteobacteria</taxon>
        <taxon>Alteromonadales</taxon>
        <taxon>Idiomarinaceae</taxon>
        <taxon>Pseudidiomarina</taxon>
    </lineage>
</organism>
<evidence type="ECO:0000256" key="1">
    <source>
        <dbReference type="SAM" id="Phobius"/>
    </source>
</evidence>
<accession>A0A6N4DDA3</accession>
<evidence type="ECO:0000313" key="2">
    <source>
        <dbReference type="EMBL" id="PTB88876.1"/>
    </source>
</evidence>
<keyword evidence="1" id="KW-0812">Transmembrane</keyword>
<sequence length="66" mass="7325">GTFMLGLQIIAFPLFVLLFSAICAAIAAKLRKVGATRFFFVGLLLPFIGIVLALLWPQRFDIRVND</sequence>
<name>A0A6N4DDA3_9GAMM</name>
<feature type="transmembrane region" description="Helical" evidence="1">
    <location>
        <begin position="6"/>
        <end position="26"/>
    </location>
</feature>
<comment type="caution">
    <text evidence="2">The sequence shown here is derived from an EMBL/GenBank/DDBJ whole genome shotgun (WGS) entry which is preliminary data.</text>
</comment>
<reference evidence="2 3" key="1">
    <citation type="submission" date="2018-03" db="EMBL/GenBank/DDBJ databases">
        <title>Cross-interface Injection: A General Nanoliter Liquid Handling Method Applied to Single Cells Genome Amplification Automated Nanoliter Liquid Handling Applied to Single Cell Multiple Displacement Amplification.</title>
        <authorList>
            <person name="Yun J."/>
            <person name="Xu P."/>
            <person name="Xu J."/>
            <person name="Dai X."/>
            <person name="Wang Y."/>
            <person name="Zheng X."/>
            <person name="Cao C."/>
            <person name="Yi Q."/>
            <person name="Zhu Y."/>
            <person name="Wang L."/>
            <person name="Dong Z."/>
            <person name="Huang Y."/>
            <person name="Huang L."/>
            <person name="Du W."/>
        </authorList>
    </citation>
    <scope>NUCLEOTIDE SEQUENCE [LARGE SCALE GENOMIC DNA]</scope>
    <source>
        <strain evidence="2 3">A9-4</strain>
    </source>
</reference>
<feature type="transmembrane region" description="Helical" evidence="1">
    <location>
        <begin position="38"/>
        <end position="56"/>
    </location>
</feature>
<dbReference type="EMBL" id="PYVG01000029">
    <property type="protein sequence ID" value="PTB88876.1"/>
    <property type="molecule type" value="Genomic_DNA"/>
</dbReference>
<keyword evidence="1" id="KW-0472">Membrane</keyword>
<dbReference type="Proteomes" id="UP000241514">
    <property type="component" value="Unassembled WGS sequence"/>
</dbReference>
<keyword evidence="1" id="KW-1133">Transmembrane helix</keyword>
<gene>
    <name evidence="2" type="ORF">C9928_05225</name>
</gene>
<dbReference type="AlphaFoldDB" id="A0A6N4DDA3"/>
<evidence type="ECO:0000313" key="3">
    <source>
        <dbReference type="Proteomes" id="UP000241514"/>
    </source>
</evidence>
<feature type="non-terminal residue" evidence="2">
    <location>
        <position position="1"/>
    </location>
</feature>
<proteinExistence type="predicted"/>
<protein>
    <submittedName>
        <fullName evidence="2">Uncharacterized protein</fullName>
    </submittedName>
</protein>